<name>A0A3P3WGB2_9FLAO</name>
<keyword evidence="2" id="KW-0378">Hydrolase</keyword>
<gene>
    <name evidence="2" type="ORF">EG240_05985</name>
</gene>
<dbReference type="CDD" id="cd00085">
    <property type="entry name" value="HNHc"/>
    <property type="match status" value="1"/>
</dbReference>
<keyword evidence="2" id="KW-0540">Nuclease</keyword>
<comment type="caution">
    <text evidence="2">The sequence shown here is derived from an EMBL/GenBank/DDBJ whole genome shotgun (WGS) entry which is preliminary data.</text>
</comment>
<keyword evidence="2" id="KW-0255">Endonuclease</keyword>
<dbReference type="Gene3D" id="1.10.30.50">
    <property type="match status" value="1"/>
</dbReference>
<dbReference type="Proteomes" id="UP000275719">
    <property type="component" value="Unassembled WGS sequence"/>
</dbReference>
<accession>A0A3P3WGB2</accession>
<dbReference type="SMART" id="SM00507">
    <property type="entry name" value="HNHc"/>
    <property type="match status" value="1"/>
</dbReference>
<dbReference type="Pfam" id="PF01844">
    <property type="entry name" value="HNH"/>
    <property type="match status" value="1"/>
</dbReference>
<protein>
    <submittedName>
        <fullName evidence="2">HNH endonuclease</fullName>
    </submittedName>
</protein>
<dbReference type="OrthoDB" id="9802901at2"/>
<reference evidence="2 3" key="1">
    <citation type="submission" date="2018-11" db="EMBL/GenBank/DDBJ databases">
        <title>Flavobacterium sp. nov., YIM 102701-2 draft genome.</title>
        <authorList>
            <person name="Li G."/>
            <person name="Jiang Y."/>
        </authorList>
    </citation>
    <scope>NUCLEOTIDE SEQUENCE [LARGE SCALE GENOMIC DNA]</scope>
    <source>
        <strain evidence="2 3">YIM 102701-2</strain>
    </source>
</reference>
<evidence type="ECO:0000313" key="2">
    <source>
        <dbReference type="EMBL" id="RRJ91573.1"/>
    </source>
</evidence>
<sequence>MYSTNVKEWKRITNYILKRDNYTCAYCKKVGGVLEIDHVVPFSKGGSDEYENLVTACLKCNRQKKDKSVSEFINNRKK</sequence>
<dbReference type="InterPro" id="IPR052892">
    <property type="entry name" value="NA-targeting_endonuclease"/>
</dbReference>
<dbReference type="EMBL" id="RQVQ01000010">
    <property type="protein sequence ID" value="RRJ91573.1"/>
    <property type="molecule type" value="Genomic_DNA"/>
</dbReference>
<evidence type="ECO:0000259" key="1">
    <source>
        <dbReference type="SMART" id="SM00507"/>
    </source>
</evidence>
<feature type="domain" description="HNH nuclease" evidence="1">
    <location>
        <begin position="11"/>
        <end position="62"/>
    </location>
</feature>
<organism evidence="2 3">
    <name type="scientific">Paenimyroides tangerinum</name>
    <dbReference type="NCBI Taxonomy" id="2488728"/>
    <lineage>
        <taxon>Bacteria</taxon>
        <taxon>Pseudomonadati</taxon>
        <taxon>Bacteroidota</taxon>
        <taxon>Flavobacteriia</taxon>
        <taxon>Flavobacteriales</taxon>
        <taxon>Flavobacteriaceae</taxon>
        <taxon>Paenimyroides</taxon>
    </lineage>
</organism>
<dbReference type="PANTHER" id="PTHR33877">
    <property type="entry name" value="SLL1193 PROTEIN"/>
    <property type="match status" value="1"/>
</dbReference>
<dbReference type="PANTHER" id="PTHR33877:SF2">
    <property type="entry name" value="OS07G0170200 PROTEIN"/>
    <property type="match status" value="1"/>
</dbReference>
<proteinExistence type="predicted"/>
<dbReference type="GO" id="GO:0008270">
    <property type="term" value="F:zinc ion binding"/>
    <property type="evidence" value="ECO:0007669"/>
    <property type="project" value="InterPro"/>
</dbReference>
<dbReference type="GO" id="GO:0004519">
    <property type="term" value="F:endonuclease activity"/>
    <property type="evidence" value="ECO:0007669"/>
    <property type="project" value="UniProtKB-KW"/>
</dbReference>
<dbReference type="GO" id="GO:0003676">
    <property type="term" value="F:nucleic acid binding"/>
    <property type="evidence" value="ECO:0007669"/>
    <property type="project" value="InterPro"/>
</dbReference>
<keyword evidence="3" id="KW-1185">Reference proteome</keyword>
<evidence type="ECO:0000313" key="3">
    <source>
        <dbReference type="Proteomes" id="UP000275719"/>
    </source>
</evidence>
<dbReference type="InterPro" id="IPR003615">
    <property type="entry name" value="HNH_nuc"/>
</dbReference>
<dbReference type="AlphaFoldDB" id="A0A3P3WGB2"/>
<dbReference type="InterPro" id="IPR002711">
    <property type="entry name" value="HNH"/>
</dbReference>